<dbReference type="EMBL" id="JH993169">
    <property type="protein sequence ID" value="EKX32826.1"/>
    <property type="molecule type" value="Genomic_DNA"/>
</dbReference>
<evidence type="ECO:0000313" key="6">
    <source>
        <dbReference type="Proteomes" id="UP000011087"/>
    </source>
</evidence>
<dbReference type="AlphaFoldDB" id="L1I9B0"/>
<reference evidence="5" key="3">
    <citation type="submission" date="2016-03" db="UniProtKB">
        <authorList>
            <consortium name="EnsemblProtists"/>
        </authorList>
    </citation>
    <scope>IDENTIFICATION</scope>
</reference>
<keyword evidence="3" id="KW-0732">Signal</keyword>
<dbReference type="RefSeq" id="XP_005819806.1">
    <property type="nucleotide sequence ID" value="XM_005819749.1"/>
</dbReference>
<dbReference type="HOGENOM" id="CLU_1059392_0_0_1"/>
<name>L1I9B0_GUITC</name>
<dbReference type="GeneID" id="17289551"/>
<feature type="signal peptide" evidence="3">
    <location>
        <begin position="1"/>
        <end position="36"/>
    </location>
</feature>
<keyword evidence="2" id="KW-0677">Repeat</keyword>
<dbReference type="Proteomes" id="UP000011087">
    <property type="component" value="Unassembled WGS sequence"/>
</dbReference>
<dbReference type="InterPro" id="IPR032675">
    <property type="entry name" value="LRR_dom_sf"/>
</dbReference>
<protein>
    <recommendedName>
        <fullName evidence="7">TNFR-Cys domain-containing protein</fullName>
    </recommendedName>
</protein>
<proteinExistence type="predicted"/>
<dbReference type="PaxDb" id="55529-EKX32826"/>
<keyword evidence="6" id="KW-1185">Reference proteome</keyword>
<dbReference type="InterPro" id="IPR001611">
    <property type="entry name" value="Leu-rich_rpt"/>
</dbReference>
<feature type="chain" id="PRO_5008769735" description="TNFR-Cys domain-containing protein" evidence="3">
    <location>
        <begin position="37"/>
        <end position="263"/>
    </location>
</feature>
<reference evidence="6" key="2">
    <citation type="submission" date="2012-11" db="EMBL/GenBank/DDBJ databases">
        <authorList>
            <person name="Kuo A."/>
            <person name="Curtis B.A."/>
            <person name="Tanifuji G."/>
            <person name="Burki F."/>
            <person name="Gruber A."/>
            <person name="Irimia M."/>
            <person name="Maruyama S."/>
            <person name="Arias M.C."/>
            <person name="Ball S.G."/>
            <person name="Gile G.H."/>
            <person name="Hirakawa Y."/>
            <person name="Hopkins J.F."/>
            <person name="Rensing S.A."/>
            <person name="Schmutz J."/>
            <person name="Symeonidi A."/>
            <person name="Elias M."/>
            <person name="Eveleigh R.J."/>
            <person name="Herman E.K."/>
            <person name="Klute M.J."/>
            <person name="Nakayama T."/>
            <person name="Obornik M."/>
            <person name="Reyes-Prieto A."/>
            <person name="Armbrust E.V."/>
            <person name="Aves S.J."/>
            <person name="Beiko R.G."/>
            <person name="Coutinho P."/>
            <person name="Dacks J.B."/>
            <person name="Durnford D.G."/>
            <person name="Fast N.M."/>
            <person name="Green B.R."/>
            <person name="Grisdale C."/>
            <person name="Hempe F."/>
            <person name="Henrissat B."/>
            <person name="Hoppner M.P."/>
            <person name="Ishida K.-I."/>
            <person name="Kim E."/>
            <person name="Koreny L."/>
            <person name="Kroth P.G."/>
            <person name="Liu Y."/>
            <person name="Malik S.-B."/>
            <person name="Maier U.G."/>
            <person name="McRose D."/>
            <person name="Mock T."/>
            <person name="Neilson J.A."/>
            <person name="Onodera N.T."/>
            <person name="Poole A.M."/>
            <person name="Pritham E.J."/>
            <person name="Richards T.A."/>
            <person name="Rocap G."/>
            <person name="Roy S.W."/>
            <person name="Sarai C."/>
            <person name="Schaack S."/>
            <person name="Shirato S."/>
            <person name="Slamovits C.H."/>
            <person name="Spencer D.F."/>
            <person name="Suzuki S."/>
            <person name="Worden A.Z."/>
            <person name="Zauner S."/>
            <person name="Barry K."/>
            <person name="Bell C."/>
            <person name="Bharti A.K."/>
            <person name="Crow J.A."/>
            <person name="Grimwood J."/>
            <person name="Kramer R."/>
            <person name="Lindquist E."/>
            <person name="Lucas S."/>
            <person name="Salamov A."/>
            <person name="McFadden G.I."/>
            <person name="Lane C.E."/>
            <person name="Keeling P.J."/>
            <person name="Gray M.W."/>
            <person name="Grigoriev I.V."/>
            <person name="Archibald J.M."/>
        </authorList>
    </citation>
    <scope>NUCLEOTIDE SEQUENCE</scope>
    <source>
        <strain evidence="6">CCMP2712</strain>
    </source>
</reference>
<evidence type="ECO:0000313" key="4">
    <source>
        <dbReference type="EMBL" id="EKX32826.1"/>
    </source>
</evidence>
<organism evidence="4">
    <name type="scientific">Guillardia theta (strain CCMP2712)</name>
    <name type="common">Cryptophyte</name>
    <dbReference type="NCBI Taxonomy" id="905079"/>
    <lineage>
        <taxon>Eukaryota</taxon>
        <taxon>Cryptophyceae</taxon>
        <taxon>Pyrenomonadales</taxon>
        <taxon>Geminigeraceae</taxon>
        <taxon>Guillardia</taxon>
    </lineage>
</organism>
<evidence type="ECO:0000256" key="2">
    <source>
        <dbReference type="ARBA" id="ARBA00022737"/>
    </source>
</evidence>
<dbReference type="SMART" id="SM00365">
    <property type="entry name" value="LRR_SD22"/>
    <property type="match status" value="2"/>
</dbReference>
<dbReference type="Pfam" id="PF13855">
    <property type="entry name" value="LRR_8"/>
    <property type="match status" value="1"/>
</dbReference>
<sequence>MPRRFMAEKAGAGAGAGAWLAMLLVMLMLLHQPVQAQRTCGVCTFQVVSGQVLNKTVGGDCGTGCTVLDLEDFGFSSIADGALTASDLTSMTQLYMGTNQLTSIPTSISELTSLTYLYLNNNYLTSIPDGFFDKLTNLTRLDLSGNQLTTGDPLLCSCPAGFFPQLSLGLYTCQPCPPASFKSAPGTANCSACSTSPCDVGQYRQACNSTRDGECGECTNKMAGETVYVGSGYPYDQNACAWDCKAGYMLRMDESCSAYCEMV</sequence>
<reference evidence="4 6" key="1">
    <citation type="journal article" date="2012" name="Nature">
        <title>Algal genomes reveal evolutionary mosaicism and the fate of nucleomorphs.</title>
        <authorList>
            <consortium name="DOE Joint Genome Institute"/>
            <person name="Curtis B.A."/>
            <person name="Tanifuji G."/>
            <person name="Burki F."/>
            <person name="Gruber A."/>
            <person name="Irimia M."/>
            <person name="Maruyama S."/>
            <person name="Arias M.C."/>
            <person name="Ball S.G."/>
            <person name="Gile G.H."/>
            <person name="Hirakawa Y."/>
            <person name="Hopkins J.F."/>
            <person name="Kuo A."/>
            <person name="Rensing S.A."/>
            <person name="Schmutz J."/>
            <person name="Symeonidi A."/>
            <person name="Elias M."/>
            <person name="Eveleigh R.J."/>
            <person name="Herman E.K."/>
            <person name="Klute M.J."/>
            <person name="Nakayama T."/>
            <person name="Obornik M."/>
            <person name="Reyes-Prieto A."/>
            <person name="Armbrust E.V."/>
            <person name="Aves S.J."/>
            <person name="Beiko R.G."/>
            <person name="Coutinho P."/>
            <person name="Dacks J.B."/>
            <person name="Durnford D.G."/>
            <person name="Fast N.M."/>
            <person name="Green B.R."/>
            <person name="Grisdale C.J."/>
            <person name="Hempel F."/>
            <person name="Henrissat B."/>
            <person name="Hoppner M.P."/>
            <person name="Ishida K."/>
            <person name="Kim E."/>
            <person name="Koreny L."/>
            <person name="Kroth P.G."/>
            <person name="Liu Y."/>
            <person name="Malik S.B."/>
            <person name="Maier U.G."/>
            <person name="McRose D."/>
            <person name="Mock T."/>
            <person name="Neilson J.A."/>
            <person name="Onodera N.T."/>
            <person name="Poole A.M."/>
            <person name="Pritham E.J."/>
            <person name="Richards T.A."/>
            <person name="Rocap G."/>
            <person name="Roy S.W."/>
            <person name="Sarai C."/>
            <person name="Schaack S."/>
            <person name="Shirato S."/>
            <person name="Slamovits C.H."/>
            <person name="Spencer D.F."/>
            <person name="Suzuki S."/>
            <person name="Worden A.Z."/>
            <person name="Zauner S."/>
            <person name="Barry K."/>
            <person name="Bell C."/>
            <person name="Bharti A.K."/>
            <person name="Crow J.A."/>
            <person name="Grimwood J."/>
            <person name="Kramer R."/>
            <person name="Lindquist E."/>
            <person name="Lucas S."/>
            <person name="Salamov A."/>
            <person name="McFadden G.I."/>
            <person name="Lane C.E."/>
            <person name="Keeling P.J."/>
            <person name="Gray M.W."/>
            <person name="Grigoriev I.V."/>
            <person name="Archibald J.M."/>
        </authorList>
    </citation>
    <scope>NUCLEOTIDE SEQUENCE</scope>
    <source>
        <strain evidence="4 6">CCMP2712</strain>
    </source>
</reference>
<dbReference type="OrthoDB" id="2020019at2759"/>
<dbReference type="PROSITE" id="PS51450">
    <property type="entry name" value="LRR"/>
    <property type="match status" value="2"/>
</dbReference>
<keyword evidence="1" id="KW-0433">Leucine-rich repeat</keyword>
<evidence type="ECO:0000313" key="5">
    <source>
        <dbReference type="EnsemblProtists" id="EKX32826"/>
    </source>
</evidence>
<dbReference type="EnsemblProtists" id="EKX32826">
    <property type="protein sequence ID" value="EKX32826"/>
    <property type="gene ID" value="GUITHDRAFT_148345"/>
</dbReference>
<dbReference type="InterPro" id="IPR003591">
    <property type="entry name" value="Leu-rich_rpt_typical-subtyp"/>
</dbReference>
<dbReference type="STRING" id="905079.L1I9B0"/>
<evidence type="ECO:0000256" key="1">
    <source>
        <dbReference type="ARBA" id="ARBA00022614"/>
    </source>
</evidence>
<dbReference type="KEGG" id="gtt:GUITHDRAFT_148345"/>
<accession>L1I9B0</accession>
<evidence type="ECO:0000256" key="3">
    <source>
        <dbReference type="SAM" id="SignalP"/>
    </source>
</evidence>
<gene>
    <name evidence="4" type="ORF">GUITHDRAFT_148345</name>
</gene>
<dbReference type="SMART" id="SM00369">
    <property type="entry name" value="LRR_TYP"/>
    <property type="match status" value="3"/>
</dbReference>
<dbReference type="PANTHER" id="PTHR24366">
    <property type="entry name" value="IG(IMMUNOGLOBULIN) AND LRR(LEUCINE RICH REPEAT) DOMAINS"/>
    <property type="match status" value="1"/>
</dbReference>
<dbReference type="SUPFAM" id="SSF52058">
    <property type="entry name" value="L domain-like"/>
    <property type="match status" value="1"/>
</dbReference>
<evidence type="ECO:0008006" key="7">
    <source>
        <dbReference type="Google" id="ProtNLM"/>
    </source>
</evidence>
<dbReference type="PANTHER" id="PTHR24366:SF96">
    <property type="entry name" value="LEUCINE RICH REPEAT CONTAINING 53"/>
    <property type="match status" value="1"/>
</dbReference>
<dbReference type="Gene3D" id="3.80.10.10">
    <property type="entry name" value="Ribonuclease Inhibitor"/>
    <property type="match status" value="1"/>
</dbReference>